<evidence type="ECO:0000313" key="5">
    <source>
        <dbReference type="Proteomes" id="UP000006565"/>
    </source>
</evidence>
<dbReference type="PROSITE" id="PS50977">
    <property type="entry name" value="HTH_TETR_2"/>
    <property type="match status" value="1"/>
</dbReference>
<reference evidence="4 5" key="1">
    <citation type="journal article" date="2010" name="Stand. Genomic Sci.">
        <title>Complete genome sequence of Methanoplanus petrolearius type strain (SEBR 4847).</title>
        <authorList>
            <person name="Brambilla E."/>
            <person name="Djao O.D."/>
            <person name="Daligault H."/>
            <person name="Lapidus A."/>
            <person name="Lucas S."/>
            <person name="Hammon N."/>
            <person name="Nolan M."/>
            <person name="Tice H."/>
            <person name="Cheng J.F."/>
            <person name="Han C."/>
            <person name="Tapia R."/>
            <person name="Goodwin L."/>
            <person name="Pitluck S."/>
            <person name="Liolios K."/>
            <person name="Ivanova N."/>
            <person name="Mavromatis K."/>
            <person name="Mikhailova N."/>
            <person name="Pati A."/>
            <person name="Chen A."/>
            <person name="Palaniappan K."/>
            <person name="Land M."/>
            <person name="Hauser L."/>
            <person name="Chang Y.J."/>
            <person name="Jeffries C.D."/>
            <person name="Rohde M."/>
            <person name="Spring S."/>
            <person name="Sikorski J."/>
            <person name="Goker M."/>
            <person name="Woyke T."/>
            <person name="Bristow J."/>
            <person name="Eisen J.A."/>
            <person name="Markowitz V."/>
            <person name="Hugenholtz P."/>
            <person name="Kyrpides N.C."/>
            <person name="Klenk H.P."/>
        </authorList>
    </citation>
    <scope>NUCLEOTIDE SEQUENCE [LARGE SCALE GENOMIC DNA]</scope>
    <source>
        <strain evidence="5">DSM 11571 / OCM 486 / SEBR 4847</strain>
    </source>
</reference>
<evidence type="ECO:0000259" key="3">
    <source>
        <dbReference type="PROSITE" id="PS50977"/>
    </source>
</evidence>
<dbReference type="SUPFAM" id="SSF46689">
    <property type="entry name" value="Homeodomain-like"/>
    <property type="match status" value="1"/>
</dbReference>
<dbReference type="STRING" id="679926.Mpet_1112"/>
<dbReference type="Gene3D" id="1.10.357.10">
    <property type="entry name" value="Tetracycline Repressor, domain 2"/>
    <property type="match status" value="1"/>
</dbReference>
<dbReference type="HOGENOM" id="CLU_069356_30_2_2"/>
<keyword evidence="5" id="KW-1185">Reference proteome</keyword>
<feature type="domain" description="HTH tetR-type" evidence="3">
    <location>
        <begin position="26"/>
        <end position="86"/>
    </location>
</feature>
<evidence type="ECO:0000256" key="1">
    <source>
        <dbReference type="ARBA" id="ARBA00023125"/>
    </source>
</evidence>
<dbReference type="InterPro" id="IPR001647">
    <property type="entry name" value="HTH_TetR"/>
</dbReference>
<dbReference type="KEGG" id="mpi:Mpet_1112"/>
<dbReference type="RefSeq" id="WP_013329056.1">
    <property type="nucleotide sequence ID" value="NC_014507.1"/>
</dbReference>
<dbReference type="PRINTS" id="PR00455">
    <property type="entry name" value="HTHTETR"/>
</dbReference>
<dbReference type="Proteomes" id="UP000006565">
    <property type="component" value="Chromosome"/>
</dbReference>
<gene>
    <name evidence="4" type="ordered locus">Mpet_1112</name>
</gene>
<dbReference type="eggNOG" id="arCOG02643">
    <property type="taxonomic scope" value="Archaea"/>
</dbReference>
<accession>E1RCX8</accession>
<proteinExistence type="predicted"/>
<dbReference type="EMBL" id="CP002117">
    <property type="protein sequence ID" value="ADN35878.1"/>
    <property type="molecule type" value="Genomic_DNA"/>
</dbReference>
<dbReference type="InterPro" id="IPR009057">
    <property type="entry name" value="Homeodomain-like_sf"/>
</dbReference>
<keyword evidence="1 2" id="KW-0238">DNA-binding</keyword>
<protein>
    <submittedName>
        <fullName evidence="4">Transcriptional regulator, TetR family</fullName>
    </submittedName>
</protein>
<dbReference type="Pfam" id="PF00440">
    <property type="entry name" value="TetR_N"/>
    <property type="match status" value="1"/>
</dbReference>
<sequence length="215" mass="25216">MNYYILNSTYFGKESASMNGHQKRAIKIENHIKRSALELINIHGPAKVSIDEIARHANVSKVTIYKYFNSKDGLYNEIIKMILDENMESTQTIINSDLTFLEKLKYIIATKSNSVNYMGGEFLQEFIRNDREIEEYIKTNYENKFTELMFNFFEQGKYNGYIDDSLSNDIIYTYIKIFRSGLKERASELELTIADNNSFETLINLFFYGLIMRPE</sequence>
<name>E1RCX8_METP4</name>
<dbReference type="PANTHER" id="PTHR43479:SF21">
    <property type="entry name" value="TRANSCRIPTIONAL REGULATOR, TETR FAMILY"/>
    <property type="match status" value="1"/>
</dbReference>
<dbReference type="InterPro" id="IPR050624">
    <property type="entry name" value="HTH-type_Tx_Regulator"/>
</dbReference>
<evidence type="ECO:0000256" key="2">
    <source>
        <dbReference type="PROSITE-ProRule" id="PRU00335"/>
    </source>
</evidence>
<evidence type="ECO:0000313" key="4">
    <source>
        <dbReference type="EMBL" id="ADN35878.1"/>
    </source>
</evidence>
<dbReference type="PANTHER" id="PTHR43479">
    <property type="entry name" value="ACREF/ENVCD OPERON REPRESSOR-RELATED"/>
    <property type="match status" value="1"/>
</dbReference>
<dbReference type="AlphaFoldDB" id="E1RCX8"/>
<feature type="DNA-binding region" description="H-T-H motif" evidence="2">
    <location>
        <begin position="49"/>
        <end position="68"/>
    </location>
</feature>
<dbReference type="GO" id="GO:0003677">
    <property type="term" value="F:DNA binding"/>
    <property type="evidence" value="ECO:0007669"/>
    <property type="project" value="UniProtKB-UniRule"/>
</dbReference>
<dbReference type="GeneID" id="9743577"/>
<organism evidence="4 5">
    <name type="scientific">Methanolacinia petrolearia (strain DSM 11571 / OCM 486 / SEBR 4847)</name>
    <name type="common">Methanoplanus petrolearius</name>
    <dbReference type="NCBI Taxonomy" id="679926"/>
    <lineage>
        <taxon>Archaea</taxon>
        <taxon>Methanobacteriati</taxon>
        <taxon>Methanobacteriota</taxon>
        <taxon>Stenosarchaea group</taxon>
        <taxon>Methanomicrobia</taxon>
        <taxon>Methanomicrobiales</taxon>
        <taxon>Methanomicrobiaceae</taxon>
        <taxon>Methanolacinia</taxon>
    </lineage>
</organism>